<reference evidence="2" key="1">
    <citation type="submission" date="2014-11" db="EMBL/GenBank/DDBJ databases">
        <authorList>
            <person name="Otto D Thomas"/>
            <person name="Naeem Raeece"/>
        </authorList>
    </citation>
    <scope>NUCLEOTIDE SEQUENCE</scope>
</reference>
<name>A0A0G4H0E4_9ALVE</name>
<dbReference type="AlphaFoldDB" id="A0A0G4H0E4"/>
<feature type="region of interest" description="Disordered" evidence="1">
    <location>
        <begin position="187"/>
        <end position="206"/>
    </location>
</feature>
<sequence length="907" mass="101938">MDSSAPLPFPLLKLFGEDGKKTGGRFLSLALMRTLSSGPSVVLQLVCKAMRKASIQTHVGDGQADRAPPETKVEEEIVRGGRNSNLCRWLFSLPVPPQPEKVLRACAAANDEDPINALSGNEPLCVTGAIRSEGKVWGDEEIRSVSNLLAVCDGAIEGGHPALLRATLERLVPPLSSRIRPKEVTLEWEPRDRSAPPEPVQPRVDPRTGQRIIRPVRRYLNAALGDREGSGCLSDVLWEGWLRQAMRNGQWGVRKTLLEIIDEMQSEKEEDGGVLRGLARGEILESWDGGKALLPLEVLQFLSSSAQSPSVPLEDVLAPFSVSVAYEDESADFDPQEFISTDSHLILWVKALGGDIEGILSSPLPLSESEQILVAGWEAAPVFLHIPQPLFQLAVLVCEMMRVAALSGHSDTVPQIFEWSVKGCWLLSAEVQDSFDRWMRRHMLPLVFNAAVQAGDTSLLDWVCAEGTQILFPEGFEWGDRDYFGLKDAFFECKEKMGVVKWIEEKNAEFFKRVFLSIDGRFEWIRDLAQQREETNEEEVLDSEEELEGEEEEEGVWEKYTYCDSFCIEAAVADGDLQLVQYLDERFFFHLNRKVCNSPEGKGLCYLALERRQWDVLRWLRTRGGVTDTDCFIWNGGTRWWSKFDIFGPTALGDLWCPHAHVPESPDARMFQIEFAKALYDSQSQQGSPPEIPSGLGDAIGVHIRRVVAVPPFPWRGEERYSSFHPFQWTFLNFSVARWLFEKGGEGVQRKFAEWYTYTYRLKSKLVRLVVAIFTAGAGQREPSSSVLFLEKEKGLLELRKVGADGMFRRIHSQLESLAAFCEWAEAQGVDIVEGFRNALQEVGILQSSRQQPAAEPVSNSSSSSQSESLNGIEGTDKVANEWSKEEILAKWGKGSMRDWMMRILDR</sequence>
<gene>
    <name evidence="2" type="ORF">Cvel_24119</name>
</gene>
<accession>A0A0G4H0E4</accession>
<dbReference type="EMBL" id="CDMZ01001733">
    <property type="protein sequence ID" value="CEM36792.1"/>
    <property type="molecule type" value="Genomic_DNA"/>
</dbReference>
<protein>
    <submittedName>
        <fullName evidence="2">Uncharacterized protein</fullName>
    </submittedName>
</protein>
<proteinExistence type="predicted"/>
<dbReference type="VEuPathDB" id="CryptoDB:Cvel_24119"/>
<feature type="compositionally biased region" description="Low complexity" evidence="1">
    <location>
        <begin position="859"/>
        <end position="869"/>
    </location>
</feature>
<dbReference type="PhylomeDB" id="A0A0G4H0E4"/>
<evidence type="ECO:0000256" key="1">
    <source>
        <dbReference type="SAM" id="MobiDB-lite"/>
    </source>
</evidence>
<evidence type="ECO:0000313" key="2">
    <source>
        <dbReference type="EMBL" id="CEM36792.1"/>
    </source>
</evidence>
<feature type="region of interest" description="Disordered" evidence="1">
    <location>
        <begin position="848"/>
        <end position="876"/>
    </location>
</feature>
<organism evidence="2">
    <name type="scientific">Chromera velia CCMP2878</name>
    <dbReference type="NCBI Taxonomy" id="1169474"/>
    <lineage>
        <taxon>Eukaryota</taxon>
        <taxon>Sar</taxon>
        <taxon>Alveolata</taxon>
        <taxon>Colpodellida</taxon>
        <taxon>Chromeraceae</taxon>
        <taxon>Chromera</taxon>
    </lineage>
</organism>